<dbReference type="PANTHER" id="PTHR43798">
    <property type="entry name" value="MONOACYLGLYCEROL LIPASE"/>
    <property type="match status" value="1"/>
</dbReference>
<name>A0ABX7XBY1_9FLAO</name>
<dbReference type="InterPro" id="IPR000073">
    <property type="entry name" value="AB_hydrolase_1"/>
</dbReference>
<sequence>MLAHTIYQHETSKEWVTFVHGAGGSSTIWFKQIREFRKHFNILILDLRGHGRSKNNLKSIFEKRYTFKSVSNDVVDVLDHLKIDKTHFVGVSLGTIIIRQIAEDYPDRVTSMVMGGAVMKMNFRGQILMKIGNIFKNVFPYLFLYKIFAFAIMPKNAHKESRNLFINEAKKLYQKEFLKWFKLTSDVNPLLKWFRQVEINIPTFYIMGEEDYMFLPTIQKLVQQHYQSAQLYVVENSGHVVNVDQPQIFNEKVIEFIKKNL</sequence>
<accession>A0ABX7XBY1</accession>
<evidence type="ECO:0000259" key="1">
    <source>
        <dbReference type="Pfam" id="PF00561"/>
    </source>
</evidence>
<dbReference type="PANTHER" id="PTHR43798:SF33">
    <property type="entry name" value="HYDROLASE, PUTATIVE (AFU_ORTHOLOGUE AFUA_2G14860)-RELATED"/>
    <property type="match status" value="1"/>
</dbReference>
<keyword evidence="2" id="KW-0378">Hydrolase</keyword>
<dbReference type="GO" id="GO:0016787">
    <property type="term" value="F:hydrolase activity"/>
    <property type="evidence" value="ECO:0007669"/>
    <property type="project" value="UniProtKB-KW"/>
</dbReference>
<dbReference type="InterPro" id="IPR029058">
    <property type="entry name" value="AB_hydrolase_fold"/>
</dbReference>
<organism evidence="2 3">
    <name type="scientific">Faecalibacter bovis</name>
    <dbReference type="NCBI Taxonomy" id="2898187"/>
    <lineage>
        <taxon>Bacteria</taxon>
        <taxon>Pseudomonadati</taxon>
        <taxon>Bacteroidota</taxon>
        <taxon>Flavobacteriia</taxon>
        <taxon>Flavobacteriales</taxon>
        <taxon>Weeksellaceae</taxon>
        <taxon>Faecalibacter</taxon>
    </lineage>
</organism>
<keyword evidence="3" id="KW-1185">Reference proteome</keyword>
<protein>
    <submittedName>
        <fullName evidence="2">Alpha/beta hydrolase</fullName>
    </submittedName>
</protein>
<dbReference type="Pfam" id="PF00561">
    <property type="entry name" value="Abhydrolase_1"/>
    <property type="match status" value="1"/>
</dbReference>
<dbReference type="EMBL" id="CP072842">
    <property type="protein sequence ID" value="QTV05297.1"/>
    <property type="molecule type" value="Genomic_DNA"/>
</dbReference>
<feature type="domain" description="AB hydrolase-1" evidence="1">
    <location>
        <begin position="15"/>
        <end position="134"/>
    </location>
</feature>
<dbReference type="SUPFAM" id="SSF53474">
    <property type="entry name" value="alpha/beta-Hydrolases"/>
    <property type="match status" value="1"/>
</dbReference>
<dbReference type="PRINTS" id="PR00412">
    <property type="entry name" value="EPOXHYDRLASE"/>
</dbReference>
<proteinExistence type="predicted"/>
<gene>
    <name evidence="2" type="ORF">J9309_10995</name>
</gene>
<reference evidence="2 3" key="1">
    <citation type="journal article" date="2021" name="Int. J. Syst. Evol. Microbiol.">
        <title>Faecalibacter bovis sp. nov., isolated from cow faeces.</title>
        <authorList>
            <person name="Li F."/>
            <person name="Zhao W."/>
            <person name="Hong Q."/>
            <person name="Shao Q."/>
            <person name="Song J."/>
            <person name="Yang S."/>
        </authorList>
    </citation>
    <scope>NUCLEOTIDE SEQUENCE [LARGE SCALE GENOMIC DNA]</scope>
    <source>
        <strain evidence="2 3">ZY171143</strain>
    </source>
</reference>
<dbReference type="Gene3D" id="3.40.50.1820">
    <property type="entry name" value="alpha/beta hydrolase"/>
    <property type="match status" value="1"/>
</dbReference>
<evidence type="ECO:0000313" key="3">
    <source>
        <dbReference type="Proteomes" id="UP000672011"/>
    </source>
</evidence>
<evidence type="ECO:0000313" key="2">
    <source>
        <dbReference type="EMBL" id="QTV05297.1"/>
    </source>
</evidence>
<dbReference type="Proteomes" id="UP000672011">
    <property type="component" value="Chromosome"/>
</dbReference>
<reference evidence="3" key="2">
    <citation type="submission" date="2021-04" db="EMBL/GenBank/DDBJ databases">
        <title>Taxonomy of Flavobacteriaceae bacterium ZY171143.</title>
        <authorList>
            <person name="Li F."/>
        </authorList>
    </citation>
    <scope>NUCLEOTIDE SEQUENCE [LARGE SCALE GENOMIC DNA]</scope>
    <source>
        <strain evidence="3">ZY171143</strain>
    </source>
</reference>
<dbReference type="RefSeq" id="WP_230475926.1">
    <property type="nucleotide sequence ID" value="NZ_CP072842.1"/>
</dbReference>
<dbReference type="InterPro" id="IPR050266">
    <property type="entry name" value="AB_hydrolase_sf"/>
</dbReference>
<dbReference type="InterPro" id="IPR000639">
    <property type="entry name" value="Epox_hydrolase-like"/>
</dbReference>